<dbReference type="PANTHER" id="PTHR31187">
    <property type="match status" value="1"/>
</dbReference>
<feature type="transmembrane region" description="Helical" evidence="9">
    <location>
        <begin position="259"/>
        <end position="278"/>
    </location>
</feature>
<feature type="transmembrane region" description="Helical" evidence="9">
    <location>
        <begin position="51"/>
        <end position="68"/>
    </location>
</feature>
<dbReference type="SUPFAM" id="SSF51206">
    <property type="entry name" value="cAMP-binding domain-like"/>
    <property type="match status" value="1"/>
</dbReference>
<feature type="transmembrane region" description="Helical" evidence="9">
    <location>
        <begin position="224"/>
        <end position="247"/>
    </location>
</feature>
<dbReference type="CDD" id="cd00038">
    <property type="entry name" value="CAP_ED"/>
    <property type="match status" value="1"/>
</dbReference>
<dbReference type="InterPro" id="IPR011989">
    <property type="entry name" value="ARM-like"/>
</dbReference>
<dbReference type="RefSeq" id="WP_302041178.1">
    <property type="nucleotide sequence ID" value="NZ_JAUKPO010000029.1"/>
</dbReference>
<dbReference type="InterPro" id="IPR000595">
    <property type="entry name" value="cNMP-bd_dom"/>
</dbReference>
<keyword evidence="7 9" id="KW-1133">Transmembrane helix</keyword>
<name>A0ABT8RE41_9BACT</name>
<dbReference type="SUPFAM" id="SSF103473">
    <property type="entry name" value="MFS general substrate transporter"/>
    <property type="match status" value="1"/>
</dbReference>
<organism evidence="11 12">
    <name type="scientific">Rhodocytophaga aerolata</name>
    <dbReference type="NCBI Taxonomy" id="455078"/>
    <lineage>
        <taxon>Bacteria</taxon>
        <taxon>Pseudomonadati</taxon>
        <taxon>Bacteroidota</taxon>
        <taxon>Cytophagia</taxon>
        <taxon>Cytophagales</taxon>
        <taxon>Rhodocytophagaceae</taxon>
        <taxon>Rhodocytophaga</taxon>
    </lineage>
</organism>
<evidence type="ECO:0000256" key="7">
    <source>
        <dbReference type="ARBA" id="ARBA00022989"/>
    </source>
</evidence>
<dbReference type="PROSITE" id="PS50042">
    <property type="entry name" value="CNMP_BINDING_3"/>
    <property type="match status" value="1"/>
</dbReference>
<keyword evidence="12" id="KW-1185">Reference proteome</keyword>
<comment type="similarity">
    <text evidence="2 9">Belongs to the ADP/ATP translocase tlc family.</text>
</comment>
<dbReference type="Pfam" id="PF00027">
    <property type="entry name" value="cNMP_binding"/>
    <property type="match status" value="1"/>
</dbReference>
<evidence type="ECO:0000256" key="8">
    <source>
        <dbReference type="ARBA" id="ARBA00023136"/>
    </source>
</evidence>
<keyword evidence="5 9" id="KW-0547">Nucleotide-binding</keyword>
<evidence type="ECO:0000256" key="4">
    <source>
        <dbReference type="ARBA" id="ARBA00022692"/>
    </source>
</evidence>
<dbReference type="Proteomes" id="UP001168528">
    <property type="component" value="Unassembled WGS sequence"/>
</dbReference>
<evidence type="ECO:0000256" key="2">
    <source>
        <dbReference type="ARBA" id="ARBA00007127"/>
    </source>
</evidence>
<feature type="transmembrane region" description="Helical" evidence="9">
    <location>
        <begin position="75"/>
        <end position="93"/>
    </location>
</feature>
<evidence type="ECO:0000259" key="10">
    <source>
        <dbReference type="PROSITE" id="PS50042"/>
    </source>
</evidence>
<dbReference type="InterPro" id="IPR014710">
    <property type="entry name" value="RmlC-like_jellyroll"/>
</dbReference>
<feature type="transmembrane region" description="Helical" evidence="9">
    <location>
        <begin position="150"/>
        <end position="167"/>
    </location>
</feature>
<feature type="transmembrane region" description="Helical" evidence="9">
    <location>
        <begin position="290"/>
        <end position="313"/>
    </location>
</feature>
<comment type="caution">
    <text evidence="11">The sequence shown here is derived from an EMBL/GenBank/DDBJ whole genome shotgun (WGS) entry which is preliminary data.</text>
</comment>
<feature type="transmembrane region" description="Helical" evidence="9">
    <location>
        <begin position="374"/>
        <end position="394"/>
    </location>
</feature>
<dbReference type="PANTHER" id="PTHR31187:SF1">
    <property type="entry name" value="ADP,ATP CARRIER PROTEIN 1"/>
    <property type="match status" value="1"/>
</dbReference>
<accession>A0ABT8RE41</accession>
<dbReference type="Gene3D" id="2.60.120.10">
    <property type="entry name" value="Jelly Rolls"/>
    <property type="match status" value="1"/>
</dbReference>
<keyword evidence="6 9" id="KW-0067">ATP-binding</keyword>
<comment type="subcellular location">
    <subcellularLocation>
        <location evidence="1 9">Membrane</location>
        <topology evidence="1 9">Multi-pass membrane protein</topology>
    </subcellularLocation>
</comment>
<feature type="transmembrane region" description="Helical" evidence="9">
    <location>
        <begin position="400"/>
        <end position="420"/>
    </location>
</feature>
<protein>
    <recommendedName>
        <fullName evidence="9">ADP,ATP carrier protein</fullName>
    </recommendedName>
</protein>
<gene>
    <name evidence="11" type="ORF">Q0590_29145</name>
</gene>
<proteinExistence type="inferred from homology"/>
<feature type="transmembrane region" description="Helical" evidence="9">
    <location>
        <begin position="12"/>
        <end position="39"/>
    </location>
</feature>
<dbReference type="SUPFAM" id="SSF48371">
    <property type="entry name" value="ARM repeat"/>
    <property type="match status" value="1"/>
</dbReference>
<evidence type="ECO:0000313" key="12">
    <source>
        <dbReference type="Proteomes" id="UP001168528"/>
    </source>
</evidence>
<evidence type="ECO:0000256" key="5">
    <source>
        <dbReference type="ARBA" id="ARBA00022741"/>
    </source>
</evidence>
<evidence type="ECO:0000313" key="11">
    <source>
        <dbReference type="EMBL" id="MDO1450377.1"/>
    </source>
</evidence>
<keyword evidence="4 9" id="KW-0812">Transmembrane</keyword>
<sequence>MKVKEKTAESGRILLMLTIGFFTGIFVATLDVGASTLFLDRFDEQAYLPKAIVTSGLLGIVFTYLFAYLQTKVNFTSLSVFFILLIIVLTTGIRLGVDYEESHDLVIFCAFACIGPFTTVSFLIFWGLFGRIFSLRESKKMISRIDSGQLLASIVALFTIPVVLTFLPHTVDLLWISATSVTLILITLLILKWKYKLNDTHIDLPDDNQPEESVSVKNLIKNRYVIQMAILVIISTIAIYLLNYSFLSVTAEQFPNTRHLANFISIFTGTVVIFNFIIQNFVTDRIVNMYGLKVALLINPVLFCFFTILSSIIGSYIGHTRISESFILFFLSVALSKLFAVSLKDALDNPTFKLYLLPLDTSARFNVQARIEGVVTMLAVCIAGCLLWLLKYFAFLDLIWFTYALVPIVICWLLAVTRLYSHYRSTLERSLEKSKKEIYSKNKKTYLLDILFKNTEYLSHPLYPIVCLKLIERVEPSLLTQALATIQEVDSAPLQAYIQKRQRNLSVGVNIFSNKKSDQEGAYMEITSAGSKVKFNSFGLSSVQKLARSENPSERIISLQLLSKIVNADNVFLLTELLRDTDTGVKKEAIAVAMQVKRPETWPILIELLSVSSCTHAAARALIESGNLVLPVLEIAFHKTGQSTPLLQKIINIYGQIGTPEAAELLWEKIEYPDAKVATEVLLALNECHLQSGSKVAFVQLLVEQEIGKAAWNQAALLEIAEASYNRHLQRALEEEMQYNFERIFLLLSLIYDPRSIQLVKENIESGSSESKVYALELLDVFIDKHLKTILFPLLDDIPAAEEVSIYQAYFPRETLNSTEVLLHILNREFNAINRWTKACAIYSLAHTPQAPLSNELIAHIFNPDPLLRETAAWAIYCRDQSLYTALGMRIKASSKIELDMVLLNKPVLSGKLEISGMLMHRVLFLKKNPLLAHMPNHILADIAENIRIFYFRKGEVIINAGQKTNTPLYIIFSGTARSINEESYQETVFKVHDLIGEIMILENDINSFDIIASEEVYAYAIEKEIFYRLISYYPETGNSYALLASRLTASEQLPIEDSSLVFS</sequence>
<evidence type="ECO:0000256" key="9">
    <source>
        <dbReference type="RuleBase" id="RU363121"/>
    </source>
</evidence>
<feature type="transmembrane region" description="Helical" evidence="9">
    <location>
        <begin position="105"/>
        <end position="129"/>
    </location>
</feature>
<feature type="domain" description="Cyclic nucleotide-binding" evidence="10">
    <location>
        <begin position="931"/>
        <end position="1031"/>
    </location>
</feature>
<dbReference type="Gene3D" id="1.25.10.10">
    <property type="entry name" value="Leucine-rich Repeat Variant"/>
    <property type="match status" value="1"/>
</dbReference>
<evidence type="ECO:0000256" key="6">
    <source>
        <dbReference type="ARBA" id="ARBA00022840"/>
    </source>
</evidence>
<dbReference type="InterPro" id="IPR018490">
    <property type="entry name" value="cNMP-bd_dom_sf"/>
</dbReference>
<evidence type="ECO:0000256" key="3">
    <source>
        <dbReference type="ARBA" id="ARBA00022448"/>
    </source>
</evidence>
<feature type="transmembrane region" description="Helical" evidence="9">
    <location>
        <begin position="173"/>
        <end position="191"/>
    </location>
</feature>
<keyword evidence="3 9" id="KW-0813">Transport</keyword>
<dbReference type="Pfam" id="PF03219">
    <property type="entry name" value="TLC"/>
    <property type="match status" value="1"/>
</dbReference>
<reference evidence="11" key="1">
    <citation type="submission" date="2023-07" db="EMBL/GenBank/DDBJ databases">
        <title>The genome sequence of Rhodocytophaga aerolata KACC 12507.</title>
        <authorList>
            <person name="Zhang X."/>
        </authorList>
    </citation>
    <scope>NUCLEOTIDE SEQUENCE</scope>
    <source>
        <strain evidence="11">KACC 12507</strain>
    </source>
</reference>
<dbReference type="InterPro" id="IPR036259">
    <property type="entry name" value="MFS_trans_sf"/>
</dbReference>
<evidence type="ECO:0000256" key="1">
    <source>
        <dbReference type="ARBA" id="ARBA00004141"/>
    </source>
</evidence>
<dbReference type="EMBL" id="JAUKPO010000029">
    <property type="protein sequence ID" value="MDO1450377.1"/>
    <property type="molecule type" value="Genomic_DNA"/>
</dbReference>
<dbReference type="InterPro" id="IPR004667">
    <property type="entry name" value="ADP_ATP_car_bac_type"/>
</dbReference>
<dbReference type="InterPro" id="IPR016024">
    <property type="entry name" value="ARM-type_fold"/>
</dbReference>
<keyword evidence="8 9" id="KW-0472">Membrane</keyword>